<reference evidence="1 2" key="1">
    <citation type="journal article" date="2023" name="Nucleic Acids Res.">
        <title>The hologenome of Daphnia magna reveals possible DNA methylation and microbiome-mediated evolution of the host genome.</title>
        <authorList>
            <person name="Chaturvedi A."/>
            <person name="Li X."/>
            <person name="Dhandapani V."/>
            <person name="Marshall H."/>
            <person name="Kissane S."/>
            <person name="Cuenca-Cambronero M."/>
            <person name="Asole G."/>
            <person name="Calvet F."/>
            <person name="Ruiz-Romero M."/>
            <person name="Marangio P."/>
            <person name="Guigo R."/>
            <person name="Rago D."/>
            <person name="Mirbahai L."/>
            <person name="Eastwood N."/>
            <person name="Colbourne J.K."/>
            <person name="Zhou J."/>
            <person name="Mallon E."/>
            <person name="Orsini L."/>
        </authorList>
    </citation>
    <scope>NUCLEOTIDE SEQUENCE [LARGE SCALE GENOMIC DNA]</scope>
    <source>
        <strain evidence="1">LRV0_1</strain>
    </source>
</reference>
<evidence type="ECO:0000313" key="2">
    <source>
        <dbReference type="Proteomes" id="UP001234178"/>
    </source>
</evidence>
<dbReference type="Proteomes" id="UP001234178">
    <property type="component" value="Unassembled WGS sequence"/>
</dbReference>
<proteinExistence type="predicted"/>
<gene>
    <name evidence="1" type="ORF">OUZ56_033903</name>
</gene>
<comment type="caution">
    <text evidence="1">The sequence shown here is derived from an EMBL/GenBank/DDBJ whole genome shotgun (WGS) entry which is preliminary data.</text>
</comment>
<evidence type="ECO:0000313" key="1">
    <source>
        <dbReference type="EMBL" id="KAK4045844.1"/>
    </source>
</evidence>
<keyword evidence="2" id="KW-1185">Reference proteome</keyword>
<dbReference type="EMBL" id="JAOYFB010000069">
    <property type="protein sequence ID" value="KAK4045844.1"/>
    <property type="molecule type" value="Genomic_DNA"/>
</dbReference>
<sequence length="124" mass="13979">MDSQIVENGCDDVRSVSGNKAIVDVNYQDGVFPIRSKPQVHTGVTLAAVEAELSDESIKFCVPAPRCLLQPIQTLRQSADLLFFSRLLHKDLFFQFSIQEGCLNIKLDHFKIKTAVMARTRRIE</sequence>
<protein>
    <submittedName>
        <fullName evidence="1">Uncharacterized protein</fullName>
    </submittedName>
</protein>
<name>A0ABR0BB79_9CRUS</name>
<organism evidence="1 2">
    <name type="scientific">Daphnia magna</name>
    <dbReference type="NCBI Taxonomy" id="35525"/>
    <lineage>
        <taxon>Eukaryota</taxon>
        <taxon>Metazoa</taxon>
        <taxon>Ecdysozoa</taxon>
        <taxon>Arthropoda</taxon>
        <taxon>Crustacea</taxon>
        <taxon>Branchiopoda</taxon>
        <taxon>Diplostraca</taxon>
        <taxon>Cladocera</taxon>
        <taxon>Anomopoda</taxon>
        <taxon>Daphniidae</taxon>
        <taxon>Daphnia</taxon>
    </lineage>
</organism>
<accession>A0ABR0BB79</accession>